<evidence type="ECO:0000256" key="2">
    <source>
        <dbReference type="ARBA" id="ARBA00004664"/>
    </source>
</evidence>
<keyword evidence="5 9" id="KW-0028">Amino-acid biosynthesis</keyword>
<dbReference type="Pfam" id="PF00697">
    <property type="entry name" value="PRAI"/>
    <property type="match status" value="1"/>
</dbReference>
<dbReference type="NCBIfam" id="NF002300">
    <property type="entry name" value="PRK01222.1-7"/>
    <property type="match status" value="1"/>
</dbReference>
<evidence type="ECO:0000256" key="4">
    <source>
        <dbReference type="ARBA" id="ARBA00022272"/>
    </source>
</evidence>
<evidence type="ECO:0000256" key="3">
    <source>
        <dbReference type="ARBA" id="ARBA00012572"/>
    </source>
</evidence>
<dbReference type="EMBL" id="BAAADM010000008">
    <property type="protein sequence ID" value="GAA0431109.1"/>
    <property type="molecule type" value="Genomic_DNA"/>
</dbReference>
<comment type="caution">
    <text evidence="11">The sequence shown here is derived from an EMBL/GenBank/DDBJ whole genome shotgun (WGS) entry which is preliminary data.</text>
</comment>
<keyword evidence="8 9" id="KW-0413">Isomerase</keyword>
<gene>
    <name evidence="9" type="primary">trpF</name>
    <name evidence="11" type="ORF">GCM10008983_04510</name>
</gene>
<dbReference type="SUPFAM" id="SSF51366">
    <property type="entry name" value="Ribulose-phoshate binding barrel"/>
    <property type="match status" value="1"/>
</dbReference>
<feature type="domain" description="N-(5'phosphoribosyl) anthranilate isomerase (PRAI)" evidence="10">
    <location>
        <begin position="3"/>
        <end position="195"/>
    </location>
</feature>
<protein>
    <recommendedName>
        <fullName evidence="4 9">N-(5'-phosphoribosyl)anthranilate isomerase</fullName>
        <shortName evidence="9">PRAI</shortName>
        <ecNumber evidence="3 9">5.3.1.24</ecNumber>
    </recommendedName>
</protein>
<evidence type="ECO:0000256" key="7">
    <source>
        <dbReference type="ARBA" id="ARBA00023141"/>
    </source>
</evidence>
<dbReference type="PANTHER" id="PTHR42894:SF1">
    <property type="entry name" value="N-(5'-PHOSPHORIBOSYL)ANTHRANILATE ISOMERASE"/>
    <property type="match status" value="1"/>
</dbReference>
<dbReference type="InterPro" id="IPR013785">
    <property type="entry name" value="Aldolase_TIM"/>
</dbReference>
<keyword evidence="6 9" id="KW-0822">Tryptophan biosynthesis</keyword>
<comment type="similarity">
    <text evidence="9">Belongs to the TrpF family.</text>
</comment>
<proteinExistence type="inferred from homology"/>
<reference evidence="11 12" key="1">
    <citation type="journal article" date="2019" name="Int. J. Syst. Evol. Microbiol.">
        <title>The Global Catalogue of Microorganisms (GCM) 10K type strain sequencing project: providing services to taxonomists for standard genome sequencing and annotation.</title>
        <authorList>
            <consortium name="The Broad Institute Genomics Platform"/>
            <consortium name="The Broad Institute Genome Sequencing Center for Infectious Disease"/>
            <person name="Wu L."/>
            <person name="Ma J."/>
        </authorList>
    </citation>
    <scope>NUCLEOTIDE SEQUENCE [LARGE SCALE GENOMIC DNA]</scope>
    <source>
        <strain evidence="11 12">JCM 12149</strain>
    </source>
</reference>
<evidence type="ECO:0000256" key="1">
    <source>
        <dbReference type="ARBA" id="ARBA00001164"/>
    </source>
</evidence>
<keyword evidence="7 9" id="KW-0057">Aromatic amino acid biosynthesis</keyword>
<dbReference type="EC" id="5.3.1.24" evidence="3 9"/>
<comment type="catalytic activity">
    <reaction evidence="1 9">
        <text>N-(5-phospho-beta-D-ribosyl)anthranilate = 1-(2-carboxyphenylamino)-1-deoxy-D-ribulose 5-phosphate</text>
        <dbReference type="Rhea" id="RHEA:21540"/>
        <dbReference type="ChEBI" id="CHEBI:18277"/>
        <dbReference type="ChEBI" id="CHEBI:58613"/>
        <dbReference type="EC" id="5.3.1.24"/>
    </reaction>
</comment>
<evidence type="ECO:0000256" key="9">
    <source>
        <dbReference type="HAMAP-Rule" id="MF_00135"/>
    </source>
</evidence>
<dbReference type="InterPro" id="IPR011060">
    <property type="entry name" value="RibuloseP-bd_barrel"/>
</dbReference>
<evidence type="ECO:0000256" key="5">
    <source>
        <dbReference type="ARBA" id="ARBA00022605"/>
    </source>
</evidence>
<dbReference type="InterPro" id="IPR001240">
    <property type="entry name" value="PRAI_dom"/>
</dbReference>
<dbReference type="Proteomes" id="UP001501459">
    <property type="component" value="Unassembled WGS sequence"/>
</dbReference>
<dbReference type="CDD" id="cd00405">
    <property type="entry name" value="PRAI"/>
    <property type="match status" value="1"/>
</dbReference>
<keyword evidence="12" id="KW-1185">Reference proteome</keyword>
<comment type="pathway">
    <text evidence="2 9">Amino-acid biosynthesis; L-tryptophan biosynthesis; L-tryptophan from chorismate: step 3/5.</text>
</comment>
<dbReference type="GO" id="GO:0016853">
    <property type="term" value="F:isomerase activity"/>
    <property type="evidence" value="ECO:0007669"/>
    <property type="project" value="UniProtKB-KW"/>
</dbReference>
<evidence type="ECO:0000259" key="10">
    <source>
        <dbReference type="Pfam" id="PF00697"/>
    </source>
</evidence>
<dbReference type="HAMAP" id="MF_00135">
    <property type="entry name" value="PRAI"/>
    <property type="match status" value="1"/>
</dbReference>
<evidence type="ECO:0000313" key="11">
    <source>
        <dbReference type="EMBL" id="GAA0431109.1"/>
    </source>
</evidence>
<sequence>MLVKICGITTTEAAREAARSGADFIGLVFAPSKRQITLEKAAEISAALPTAVKKVGVFVNETNDAITRIADEVGLDIIQLHGDEPPAFAEQLAYPVIKAFPMTGKVTSEMETYPCSYCLTDSPIGPNRGGNGTAFDWNQLIETTPRRQSIILAGGLAPDNVQTAIATAKPAGVDVSSGVETNGVKDPVKIRQFITNAKRKG</sequence>
<evidence type="ECO:0000256" key="8">
    <source>
        <dbReference type="ARBA" id="ARBA00023235"/>
    </source>
</evidence>
<dbReference type="RefSeq" id="WP_343750900.1">
    <property type="nucleotide sequence ID" value="NZ_BAAADM010000008.1"/>
</dbReference>
<dbReference type="PANTHER" id="PTHR42894">
    <property type="entry name" value="N-(5'-PHOSPHORIBOSYL)ANTHRANILATE ISOMERASE"/>
    <property type="match status" value="1"/>
</dbReference>
<dbReference type="Gene3D" id="3.20.20.70">
    <property type="entry name" value="Aldolase class I"/>
    <property type="match status" value="1"/>
</dbReference>
<accession>A0ABN0Z3H8</accession>
<evidence type="ECO:0000313" key="12">
    <source>
        <dbReference type="Proteomes" id="UP001501459"/>
    </source>
</evidence>
<evidence type="ECO:0000256" key="6">
    <source>
        <dbReference type="ARBA" id="ARBA00022822"/>
    </source>
</evidence>
<dbReference type="InterPro" id="IPR044643">
    <property type="entry name" value="TrpF_fam"/>
</dbReference>
<name>A0ABN0Z3H8_9BACI</name>
<organism evidence="11 12">
    <name type="scientific">Lentibacillus halophilus</name>
    <dbReference type="NCBI Taxonomy" id="295065"/>
    <lineage>
        <taxon>Bacteria</taxon>
        <taxon>Bacillati</taxon>
        <taxon>Bacillota</taxon>
        <taxon>Bacilli</taxon>
        <taxon>Bacillales</taxon>
        <taxon>Bacillaceae</taxon>
        <taxon>Lentibacillus</taxon>
    </lineage>
</organism>